<evidence type="ECO:0000313" key="1">
    <source>
        <dbReference type="EMBL" id="JAH13956.1"/>
    </source>
</evidence>
<proteinExistence type="predicted"/>
<name>A0A0E9QAR0_ANGAN</name>
<protein>
    <submittedName>
        <fullName evidence="1">Uncharacterized protein</fullName>
    </submittedName>
</protein>
<reference evidence="1" key="1">
    <citation type="submission" date="2014-11" db="EMBL/GenBank/DDBJ databases">
        <authorList>
            <person name="Amaro Gonzalez C."/>
        </authorList>
    </citation>
    <scope>NUCLEOTIDE SEQUENCE</scope>
</reference>
<dbReference type="AlphaFoldDB" id="A0A0E9QAR0"/>
<reference evidence="1" key="2">
    <citation type="journal article" date="2015" name="Fish Shellfish Immunol.">
        <title>Early steps in the European eel (Anguilla anguilla)-Vibrio vulnificus interaction in the gills: Role of the RtxA13 toxin.</title>
        <authorList>
            <person name="Callol A."/>
            <person name="Pajuelo D."/>
            <person name="Ebbesson L."/>
            <person name="Teles M."/>
            <person name="MacKenzie S."/>
            <person name="Amaro C."/>
        </authorList>
    </citation>
    <scope>NUCLEOTIDE SEQUENCE</scope>
</reference>
<dbReference type="EMBL" id="GBXM01092217">
    <property type="protein sequence ID" value="JAH16360.1"/>
    <property type="molecule type" value="Transcribed_RNA"/>
</dbReference>
<sequence length="49" mass="5708">MLISHPECSWGHMWSVWQAVIPVYTDNREKGEINGSGMKCLYYFMLNPS</sequence>
<dbReference type="EMBL" id="GBXM01094621">
    <property type="protein sequence ID" value="JAH13956.1"/>
    <property type="molecule type" value="Transcribed_RNA"/>
</dbReference>
<organism evidence="1">
    <name type="scientific">Anguilla anguilla</name>
    <name type="common">European freshwater eel</name>
    <name type="synonym">Muraena anguilla</name>
    <dbReference type="NCBI Taxonomy" id="7936"/>
    <lineage>
        <taxon>Eukaryota</taxon>
        <taxon>Metazoa</taxon>
        <taxon>Chordata</taxon>
        <taxon>Craniata</taxon>
        <taxon>Vertebrata</taxon>
        <taxon>Euteleostomi</taxon>
        <taxon>Actinopterygii</taxon>
        <taxon>Neopterygii</taxon>
        <taxon>Teleostei</taxon>
        <taxon>Anguilliformes</taxon>
        <taxon>Anguillidae</taxon>
        <taxon>Anguilla</taxon>
    </lineage>
</organism>
<accession>A0A0E9QAR0</accession>